<dbReference type="Pfam" id="PF03176">
    <property type="entry name" value="MMPL"/>
    <property type="match status" value="2"/>
</dbReference>
<dbReference type="Proteomes" id="UP000315439">
    <property type="component" value="Unassembled WGS sequence"/>
</dbReference>
<keyword evidence="3 7" id="KW-0812">Transmembrane</keyword>
<sequence>MPNWLKQLYKDYVLQHTWVTAIIVIAIIATIGSHSADFRMDASADSLILENDRSLEFYRKVKKKYGTDDYLFITFQPKAPLFSDQSIKQLKSLKDQIAALPDVETVISLVDAPIFNPDKVSLANIENDLYFIEDEGIDLAQAKQDILSIPLYRNLLVSTDGETTAIQANLKGNPKYFKLNDELRKLQWKRVNKQPLSAYEAQAEANLRQELRLLADEIALRDERVITQIRNLKTGYQDVGTIYLGGIPMIAYDMIDYVKSDLVIFGLGVFVLLVAIQAFIFRRARWIIITLGCCTITAVTSIGILGVLDWPVTVISSNFVALLLIITMSLVIHLIVRFRQVERDFREMSYNDKILETISSMFTPCAYTSLTTIVAFGSLMVSDIRPVIDFGKMMIMGVSLAFVIAFLMFPLLMKLRKKSGLDKRKESGFFTFTNQLAKITDKWRWQVASVAVLMSVASAWGISYLSVDNRFIDYFKSNTEIHQGMKVIDTELGGTTPLEIIIERSAIEEDFAFIEEESEEDEWEDEFEAGESESDVADAAKEDETPRLWMTSHGIDKLHRIQNFLESISVTGKTLSLAAGLQIVEQINGNERLSDFELALLQKKIPEDLREQVLSPFYDRENDEVRFLIRVKESDPELDRNQLLADISDFFVNEMKFSKQDFHFTGMLILYNNMLESLFKSQILTLGVVFGIILLMFIILFRSITLALLGMFPNLVGACFVLGLMGWSGIPLDMMTITIAAISIGIAVDNTIHYIHRFKMEYARLGDYTKAMYACHDTIARAMYFTSITIIAGFSVLVLSNFMPSIYFGVFTSLAMFIALLANLTLLPVLLLLFKPLQKNIESIESVETETAA</sequence>
<feature type="transmembrane region" description="Helical" evidence="7">
    <location>
        <begin position="314"/>
        <end position="336"/>
    </location>
</feature>
<dbReference type="OrthoDB" id="9759187at2"/>
<feature type="transmembrane region" description="Helical" evidence="7">
    <location>
        <begin position="262"/>
        <end position="281"/>
    </location>
</feature>
<protein>
    <submittedName>
        <fullName evidence="9">MMPL family transporter</fullName>
    </submittedName>
</protein>
<evidence type="ECO:0000256" key="7">
    <source>
        <dbReference type="SAM" id="Phobius"/>
    </source>
</evidence>
<dbReference type="PANTHER" id="PTHR33406:SF13">
    <property type="entry name" value="MEMBRANE PROTEIN YDFJ"/>
    <property type="match status" value="1"/>
</dbReference>
<feature type="transmembrane region" description="Helical" evidence="7">
    <location>
        <begin position="12"/>
        <end position="32"/>
    </location>
</feature>
<feature type="compositionally biased region" description="Acidic residues" evidence="6">
    <location>
        <begin position="520"/>
        <end position="536"/>
    </location>
</feature>
<gene>
    <name evidence="9" type="ORF">FLL46_11545</name>
</gene>
<dbReference type="RefSeq" id="WP_142893679.1">
    <property type="nucleotide sequence ID" value="NZ_ML660164.1"/>
</dbReference>
<feature type="transmembrane region" description="Helical" evidence="7">
    <location>
        <begin position="683"/>
        <end position="701"/>
    </location>
</feature>
<keyword evidence="5 7" id="KW-0472">Membrane</keyword>
<feature type="transmembrane region" description="Helical" evidence="7">
    <location>
        <begin position="393"/>
        <end position="415"/>
    </location>
</feature>
<dbReference type="Gene3D" id="1.20.1640.10">
    <property type="entry name" value="Multidrug efflux transporter AcrB transmembrane domain"/>
    <property type="match status" value="2"/>
</dbReference>
<feature type="region of interest" description="Disordered" evidence="6">
    <location>
        <begin position="520"/>
        <end position="540"/>
    </location>
</feature>
<dbReference type="SUPFAM" id="SSF82866">
    <property type="entry name" value="Multidrug efflux transporter AcrB transmembrane domain"/>
    <property type="match status" value="2"/>
</dbReference>
<dbReference type="InterPro" id="IPR000731">
    <property type="entry name" value="SSD"/>
</dbReference>
<feature type="transmembrane region" description="Helical" evidence="7">
    <location>
        <begin position="288"/>
        <end position="308"/>
    </location>
</feature>
<feature type="transmembrane region" description="Helical" evidence="7">
    <location>
        <begin position="357"/>
        <end position="381"/>
    </location>
</feature>
<feature type="transmembrane region" description="Helical" evidence="7">
    <location>
        <begin position="447"/>
        <end position="467"/>
    </location>
</feature>
<keyword evidence="4 7" id="KW-1133">Transmembrane helix</keyword>
<accession>A0A545UDF3</accession>
<dbReference type="AlphaFoldDB" id="A0A545UDF3"/>
<reference evidence="9 10" key="1">
    <citation type="submission" date="2019-07" db="EMBL/GenBank/DDBJ databases">
        <title>Draft genome for Aliikangiella sp. M105.</title>
        <authorList>
            <person name="Wang G."/>
        </authorList>
    </citation>
    <scope>NUCLEOTIDE SEQUENCE [LARGE SCALE GENOMIC DNA]</scope>
    <source>
        <strain evidence="9 10">M105</strain>
    </source>
</reference>
<organism evidence="9 10">
    <name type="scientific">Aliikangiella coralliicola</name>
    <dbReference type="NCBI Taxonomy" id="2592383"/>
    <lineage>
        <taxon>Bacteria</taxon>
        <taxon>Pseudomonadati</taxon>
        <taxon>Pseudomonadota</taxon>
        <taxon>Gammaproteobacteria</taxon>
        <taxon>Oceanospirillales</taxon>
        <taxon>Pleioneaceae</taxon>
        <taxon>Aliikangiella</taxon>
    </lineage>
</organism>
<feature type="transmembrane region" description="Helical" evidence="7">
    <location>
        <begin position="806"/>
        <end position="834"/>
    </location>
</feature>
<dbReference type="InterPro" id="IPR050545">
    <property type="entry name" value="Mycobact_MmpL"/>
</dbReference>
<evidence type="ECO:0000313" key="9">
    <source>
        <dbReference type="EMBL" id="TQV87502.1"/>
    </source>
</evidence>
<evidence type="ECO:0000259" key="8">
    <source>
        <dbReference type="PROSITE" id="PS50156"/>
    </source>
</evidence>
<dbReference type="PANTHER" id="PTHR33406">
    <property type="entry name" value="MEMBRANE PROTEIN MJ1562-RELATED"/>
    <property type="match status" value="1"/>
</dbReference>
<feature type="transmembrane region" description="Helical" evidence="7">
    <location>
        <begin position="734"/>
        <end position="755"/>
    </location>
</feature>
<evidence type="ECO:0000256" key="4">
    <source>
        <dbReference type="ARBA" id="ARBA00022989"/>
    </source>
</evidence>
<evidence type="ECO:0000256" key="2">
    <source>
        <dbReference type="ARBA" id="ARBA00022475"/>
    </source>
</evidence>
<feature type="transmembrane region" description="Helical" evidence="7">
    <location>
        <begin position="782"/>
        <end position="800"/>
    </location>
</feature>
<keyword evidence="2" id="KW-1003">Cell membrane</keyword>
<keyword evidence="10" id="KW-1185">Reference proteome</keyword>
<dbReference type="PROSITE" id="PS50156">
    <property type="entry name" value="SSD"/>
    <property type="match status" value="1"/>
</dbReference>
<feature type="domain" description="SSD" evidence="8">
    <location>
        <begin position="706"/>
        <end position="833"/>
    </location>
</feature>
<dbReference type="GO" id="GO:0005886">
    <property type="term" value="C:plasma membrane"/>
    <property type="evidence" value="ECO:0007669"/>
    <property type="project" value="UniProtKB-SubCell"/>
</dbReference>
<dbReference type="EMBL" id="VIKS01000007">
    <property type="protein sequence ID" value="TQV87502.1"/>
    <property type="molecule type" value="Genomic_DNA"/>
</dbReference>
<dbReference type="InterPro" id="IPR004869">
    <property type="entry name" value="MMPL_dom"/>
</dbReference>
<evidence type="ECO:0000313" key="10">
    <source>
        <dbReference type="Proteomes" id="UP000315439"/>
    </source>
</evidence>
<comment type="caution">
    <text evidence="9">The sequence shown here is derived from an EMBL/GenBank/DDBJ whole genome shotgun (WGS) entry which is preliminary data.</text>
</comment>
<comment type="subcellular location">
    <subcellularLocation>
        <location evidence="1">Cell membrane</location>
        <topology evidence="1">Multi-pass membrane protein</topology>
    </subcellularLocation>
</comment>
<evidence type="ECO:0000256" key="3">
    <source>
        <dbReference type="ARBA" id="ARBA00022692"/>
    </source>
</evidence>
<evidence type="ECO:0000256" key="1">
    <source>
        <dbReference type="ARBA" id="ARBA00004651"/>
    </source>
</evidence>
<name>A0A545UDF3_9GAMM</name>
<evidence type="ECO:0000256" key="5">
    <source>
        <dbReference type="ARBA" id="ARBA00023136"/>
    </source>
</evidence>
<evidence type="ECO:0000256" key="6">
    <source>
        <dbReference type="SAM" id="MobiDB-lite"/>
    </source>
</evidence>
<feature type="transmembrane region" description="Helical" evidence="7">
    <location>
        <begin position="708"/>
        <end position="728"/>
    </location>
</feature>
<proteinExistence type="predicted"/>